<dbReference type="Proteomes" id="UP000562984">
    <property type="component" value="Unassembled WGS sequence"/>
</dbReference>
<comment type="caution">
    <text evidence="7">The sequence shown here is derived from an EMBL/GenBank/DDBJ whole genome shotgun (WGS) entry which is preliminary data.</text>
</comment>
<name>A0A849A6H3_9ACTN</name>
<dbReference type="GO" id="GO:0046872">
    <property type="term" value="F:metal ion binding"/>
    <property type="evidence" value="ECO:0007669"/>
    <property type="project" value="UniProtKB-KW"/>
</dbReference>
<accession>A0A849A6H3</accession>
<dbReference type="EMBL" id="JABEND010000002">
    <property type="protein sequence ID" value="NNG35246.1"/>
    <property type="molecule type" value="Genomic_DNA"/>
</dbReference>
<dbReference type="PANTHER" id="PTHR45962">
    <property type="entry name" value="N-FATTY-ACYL-AMINO ACID SYNTHASE/HYDROLASE PM20D1"/>
    <property type="match status" value="1"/>
</dbReference>
<dbReference type="Pfam" id="PF01546">
    <property type="entry name" value="Peptidase_M20"/>
    <property type="match status" value="1"/>
</dbReference>
<protein>
    <submittedName>
        <fullName evidence="7">M20/M25/M40 family metallo-hydrolase</fullName>
    </submittedName>
</protein>
<dbReference type="InterPro" id="IPR002933">
    <property type="entry name" value="Peptidase_M20"/>
</dbReference>
<evidence type="ECO:0000256" key="1">
    <source>
        <dbReference type="ARBA" id="ARBA00006247"/>
    </source>
</evidence>
<evidence type="ECO:0000259" key="6">
    <source>
        <dbReference type="Pfam" id="PF07687"/>
    </source>
</evidence>
<dbReference type="InterPro" id="IPR011650">
    <property type="entry name" value="Peptidase_M20_dimer"/>
</dbReference>
<evidence type="ECO:0000256" key="3">
    <source>
        <dbReference type="ARBA" id="ARBA00022723"/>
    </source>
</evidence>
<dbReference type="RefSeq" id="WP_171198849.1">
    <property type="nucleotide sequence ID" value="NZ_JABEND010000002.1"/>
</dbReference>
<dbReference type="Gene3D" id="3.40.630.10">
    <property type="entry name" value="Zn peptidases"/>
    <property type="match status" value="1"/>
</dbReference>
<dbReference type="GO" id="GO:0051603">
    <property type="term" value="P:proteolysis involved in protein catabolic process"/>
    <property type="evidence" value="ECO:0007669"/>
    <property type="project" value="TreeGrafter"/>
</dbReference>
<evidence type="ECO:0000256" key="4">
    <source>
        <dbReference type="ARBA" id="ARBA00022801"/>
    </source>
</evidence>
<evidence type="ECO:0000313" key="7">
    <source>
        <dbReference type="EMBL" id="NNG35246.1"/>
    </source>
</evidence>
<reference evidence="7 8" key="1">
    <citation type="submission" date="2020-05" db="EMBL/GenBank/DDBJ databases">
        <title>Nakamurella sp. DB0629 isolated from air conditioner.</title>
        <authorList>
            <person name="Kim D.H."/>
            <person name="Kim D.-U."/>
        </authorList>
    </citation>
    <scope>NUCLEOTIDE SEQUENCE [LARGE SCALE GENOMIC DNA]</scope>
    <source>
        <strain evidence="7 8">DB0629</strain>
    </source>
</reference>
<evidence type="ECO:0000313" key="8">
    <source>
        <dbReference type="Proteomes" id="UP000562984"/>
    </source>
</evidence>
<comment type="similarity">
    <text evidence="1">Belongs to the peptidase M20A family.</text>
</comment>
<evidence type="ECO:0000256" key="2">
    <source>
        <dbReference type="ARBA" id="ARBA00022670"/>
    </source>
</evidence>
<dbReference type="Pfam" id="PF07687">
    <property type="entry name" value="M20_dimer"/>
    <property type="match status" value="1"/>
</dbReference>
<keyword evidence="2" id="KW-0645">Protease</keyword>
<dbReference type="Gene3D" id="3.30.70.360">
    <property type="match status" value="1"/>
</dbReference>
<gene>
    <name evidence="7" type="ORF">HKD39_05870</name>
</gene>
<keyword evidence="3" id="KW-0479">Metal-binding</keyword>
<dbReference type="SUPFAM" id="SSF53187">
    <property type="entry name" value="Zn-dependent exopeptidases"/>
    <property type="match status" value="1"/>
</dbReference>
<dbReference type="SUPFAM" id="SSF55031">
    <property type="entry name" value="Bacterial exopeptidase dimerisation domain"/>
    <property type="match status" value="1"/>
</dbReference>
<feature type="domain" description="Peptidase M20 dimerisation" evidence="6">
    <location>
        <begin position="226"/>
        <end position="369"/>
    </location>
</feature>
<sequence length="473" mass="49524">MEPAQVVAALQAAVRIPTVSHVGDAGTDAGAFDALHAELRRRFPLLHRACEITTLSDAGIGRGLLLRWPGADTGGRPLVLMAHQDVVPASHPPASGPFGVNPTAEPGTELRTETDAGWRHPPFGGDVAVDANGRDAVWGRGTLDCKGSLIAICAAAERLLAGGFSPRRDVWFSFGCDEEVAGPSAAAAAAELVRRNVDPVLVLDEGGAVAEQAFPGIGDPLAVIGVAEKGLLSLLLVATDAGGHASTPTRNAAVARLAKAIVAIDARPFPAGVPPITVRLLRTLAPRMKPPLRQVLSFLTGRPRLLAAVLARLGPETAAMVRTTTSVTMLSGAPAPNAMADRAQAVVNVRVRPGESTASAVQRIRRVVKGTGVAVQELSASEPSPQAPTAGPAFELLTSTTAAVLPDAVPVPYLTMAATDGRFFQQHWDQVYRFTPIRMSRQQRQSLHAADEHIAVEDLHAAVDWYTALLRAG</sequence>
<dbReference type="GO" id="GO:0004180">
    <property type="term" value="F:carboxypeptidase activity"/>
    <property type="evidence" value="ECO:0007669"/>
    <property type="project" value="TreeGrafter"/>
</dbReference>
<dbReference type="InterPro" id="IPR036264">
    <property type="entry name" value="Bact_exopeptidase_dim_dom"/>
</dbReference>
<keyword evidence="8" id="KW-1185">Reference proteome</keyword>
<organism evidence="7 8">
    <name type="scientific">Nakamurella aerolata</name>
    <dbReference type="NCBI Taxonomy" id="1656892"/>
    <lineage>
        <taxon>Bacteria</taxon>
        <taxon>Bacillati</taxon>
        <taxon>Actinomycetota</taxon>
        <taxon>Actinomycetes</taxon>
        <taxon>Nakamurellales</taxon>
        <taxon>Nakamurellaceae</taxon>
        <taxon>Nakamurella</taxon>
    </lineage>
</organism>
<dbReference type="Gene3D" id="1.10.150.900">
    <property type="match status" value="1"/>
</dbReference>
<dbReference type="PANTHER" id="PTHR45962:SF1">
    <property type="entry name" value="N-FATTY-ACYL-AMINO ACID SYNTHASE_HYDROLASE PM20D1"/>
    <property type="match status" value="1"/>
</dbReference>
<dbReference type="InterPro" id="IPR047177">
    <property type="entry name" value="Pept_M20A"/>
</dbReference>
<keyword evidence="5" id="KW-0862">Zinc</keyword>
<dbReference type="AlphaFoldDB" id="A0A849A6H3"/>
<proteinExistence type="inferred from homology"/>
<keyword evidence="4 7" id="KW-0378">Hydrolase</keyword>
<evidence type="ECO:0000256" key="5">
    <source>
        <dbReference type="ARBA" id="ARBA00022833"/>
    </source>
</evidence>